<organism evidence="9 10">
    <name type="scientific">Kosmotoga olearia (strain ATCC BAA-1733 / DSM 21960 / TBF 19.5.1)</name>
    <dbReference type="NCBI Taxonomy" id="521045"/>
    <lineage>
        <taxon>Bacteria</taxon>
        <taxon>Thermotogati</taxon>
        <taxon>Thermotogota</taxon>
        <taxon>Thermotogae</taxon>
        <taxon>Kosmotogales</taxon>
        <taxon>Kosmotogaceae</taxon>
        <taxon>Kosmotoga</taxon>
    </lineage>
</organism>
<dbReference type="AlphaFoldDB" id="C5CFK3"/>
<dbReference type="PANTHER" id="PTHR45453">
    <property type="entry name" value="PHOSPHATE REGULON SENSOR PROTEIN PHOR"/>
    <property type="match status" value="1"/>
</dbReference>
<dbReference type="GO" id="GO:0000155">
    <property type="term" value="F:phosphorelay sensor kinase activity"/>
    <property type="evidence" value="ECO:0007669"/>
    <property type="project" value="InterPro"/>
</dbReference>
<dbReference type="Gene3D" id="3.30.565.10">
    <property type="entry name" value="Histidine kinase-like ATPase, C-terminal domain"/>
    <property type="match status" value="1"/>
</dbReference>
<reference evidence="9 10" key="1">
    <citation type="submission" date="2009-06" db="EMBL/GenBank/DDBJ databases">
        <title>Complete sequence of Thermotogales bacterium TBF 19.5.1.</title>
        <authorList>
            <consortium name="US DOE Joint Genome Institute"/>
            <person name="Lucas S."/>
            <person name="Copeland A."/>
            <person name="Lapidus A."/>
            <person name="Glavina del Rio T."/>
            <person name="Tice H."/>
            <person name="Bruce D."/>
            <person name="Goodwin L."/>
            <person name="Pitluck S."/>
            <person name="Chertkov O."/>
            <person name="Brettin T."/>
            <person name="Detter J.C."/>
            <person name="Han C."/>
            <person name="Schmutz J."/>
            <person name="Larimer F."/>
            <person name="Land M."/>
            <person name="Hauser L."/>
            <person name="Kyrpides N."/>
            <person name="Ovchinnikova G."/>
            <person name="Noll K."/>
        </authorList>
    </citation>
    <scope>NUCLEOTIDE SEQUENCE [LARGE SCALE GENOMIC DNA]</scope>
    <source>
        <strain evidence="10">ATCC BAA-1733 / DSM 21960 / TBF 19.5.1</strain>
    </source>
</reference>
<dbReference type="Gene3D" id="1.10.287.130">
    <property type="match status" value="1"/>
</dbReference>
<dbReference type="PROSITE" id="PS50109">
    <property type="entry name" value="HIS_KIN"/>
    <property type="match status" value="1"/>
</dbReference>
<feature type="domain" description="Histidine kinase" evidence="8">
    <location>
        <begin position="111"/>
        <end position="328"/>
    </location>
</feature>
<evidence type="ECO:0000256" key="5">
    <source>
        <dbReference type="ARBA" id="ARBA00022777"/>
    </source>
</evidence>
<dbReference type="InterPro" id="IPR003661">
    <property type="entry name" value="HisK_dim/P_dom"/>
</dbReference>
<dbReference type="GO" id="GO:0005886">
    <property type="term" value="C:plasma membrane"/>
    <property type="evidence" value="ECO:0007669"/>
    <property type="project" value="TreeGrafter"/>
</dbReference>
<dbReference type="CDD" id="cd00130">
    <property type="entry name" value="PAS"/>
    <property type="match status" value="1"/>
</dbReference>
<dbReference type="eggNOG" id="COG5002">
    <property type="taxonomic scope" value="Bacteria"/>
</dbReference>
<sequence length="330" mass="37183">MNRDFKTIFDSLSDGILEVDETLRIIDCNRVAEGLFGDVLGKSIDEVLKVPGVFEIAECLLNKENGEFQVELSAESSTKYMIIKIRKNFLILKDITEKKILETAKTDFVNFFVHEISTPLAVVSGYAQLIFDRKDEIPPELSEAASGILKSSERLSKLIEELGELANIELGNYVVKREIIHLKSLIEEIIEDFETKIKRKKLKIKTLVSPEHYVESDSLLLYRILANLVSNAVKYSLDGGNIEINAVEKDDEIQISVKDEGIGIERDEIHRIFERFYRGTNAKKLSINGLGIGLSIVKHASDLIDAKIQVKSLPMLETVFTLRLPSTGKK</sequence>
<dbReference type="FunFam" id="3.30.565.10:FF:000006">
    <property type="entry name" value="Sensor histidine kinase WalK"/>
    <property type="match status" value="1"/>
</dbReference>
<protein>
    <recommendedName>
        <fullName evidence="2">histidine kinase</fullName>
        <ecNumber evidence="2">2.7.13.3</ecNumber>
    </recommendedName>
</protein>
<evidence type="ECO:0000256" key="4">
    <source>
        <dbReference type="ARBA" id="ARBA00022679"/>
    </source>
</evidence>
<dbReference type="InterPro" id="IPR004358">
    <property type="entry name" value="Sig_transdc_His_kin-like_C"/>
</dbReference>
<keyword evidence="4" id="KW-0808">Transferase</keyword>
<dbReference type="SUPFAM" id="SSF55874">
    <property type="entry name" value="ATPase domain of HSP90 chaperone/DNA topoisomerase II/histidine kinase"/>
    <property type="match status" value="1"/>
</dbReference>
<evidence type="ECO:0000259" key="8">
    <source>
        <dbReference type="PROSITE" id="PS50109"/>
    </source>
</evidence>
<dbReference type="CDD" id="cd00082">
    <property type="entry name" value="HisKA"/>
    <property type="match status" value="1"/>
</dbReference>
<dbReference type="OrthoDB" id="45011at2"/>
<dbReference type="KEGG" id="kol:Kole_0705"/>
<dbReference type="GO" id="GO:0016036">
    <property type="term" value="P:cellular response to phosphate starvation"/>
    <property type="evidence" value="ECO:0007669"/>
    <property type="project" value="TreeGrafter"/>
</dbReference>
<dbReference type="SUPFAM" id="SSF47384">
    <property type="entry name" value="Homodimeric domain of signal transducing histidine kinase"/>
    <property type="match status" value="1"/>
</dbReference>
<evidence type="ECO:0000313" key="9">
    <source>
        <dbReference type="EMBL" id="ACR79421.1"/>
    </source>
</evidence>
<dbReference type="GO" id="GO:0004721">
    <property type="term" value="F:phosphoprotein phosphatase activity"/>
    <property type="evidence" value="ECO:0007669"/>
    <property type="project" value="TreeGrafter"/>
</dbReference>
<keyword evidence="10" id="KW-1185">Reference proteome</keyword>
<dbReference type="EMBL" id="CP001634">
    <property type="protein sequence ID" value="ACR79421.1"/>
    <property type="molecule type" value="Genomic_DNA"/>
</dbReference>
<dbReference type="SMART" id="SM00387">
    <property type="entry name" value="HATPase_c"/>
    <property type="match status" value="1"/>
</dbReference>
<evidence type="ECO:0000256" key="2">
    <source>
        <dbReference type="ARBA" id="ARBA00012438"/>
    </source>
</evidence>
<keyword evidence="5 9" id="KW-0418">Kinase</keyword>
<dbReference type="SMART" id="SM00091">
    <property type="entry name" value="PAS"/>
    <property type="match status" value="1"/>
</dbReference>
<dbReference type="InterPro" id="IPR036097">
    <property type="entry name" value="HisK_dim/P_sf"/>
</dbReference>
<dbReference type="InterPro" id="IPR050351">
    <property type="entry name" value="BphY/WalK/GraS-like"/>
</dbReference>
<dbReference type="Pfam" id="PF00512">
    <property type="entry name" value="HisKA"/>
    <property type="match status" value="1"/>
</dbReference>
<dbReference type="SUPFAM" id="SSF55785">
    <property type="entry name" value="PYP-like sensor domain (PAS domain)"/>
    <property type="match status" value="1"/>
</dbReference>
<evidence type="ECO:0000256" key="7">
    <source>
        <dbReference type="ARBA" id="ARBA00023136"/>
    </source>
</evidence>
<dbReference type="Pfam" id="PF02518">
    <property type="entry name" value="HATPase_c"/>
    <property type="match status" value="1"/>
</dbReference>
<dbReference type="InterPro" id="IPR036890">
    <property type="entry name" value="HATPase_C_sf"/>
</dbReference>
<keyword evidence="7" id="KW-0472">Membrane</keyword>
<gene>
    <name evidence="9" type="ordered locus">Kole_0705</name>
</gene>
<dbReference type="PRINTS" id="PR00344">
    <property type="entry name" value="BCTRLSENSOR"/>
</dbReference>
<reference evidence="9 10" key="2">
    <citation type="journal article" date="2011" name="J. Bacteriol.">
        <title>Genome Sequence of Kosmotoga olearia Strain TBF 19.5.1, a Thermophilic Bacterium with a Wide Growth Temperature Range, Isolated from the Troll B Oil Platform in the North Sea.</title>
        <authorList>
            <person name="Swithers K.S."/>
            <person name="Dipippo J.L."/>
            <person name="Bruce D.C."/>
            <person name="Detter C."/>
            <person name="Tapia R."/>
            <person name="Han S."/>
            <person name="Goodwin L.A."/>
            <person name="Han J."/>
            <person name="Woyke T."/>
            <person name="Pitluck S."/>
            <person name="Pennacchio L."/>
            <person name="Nolan M."/>
            <person name="Mikhailova N."/>
            <person name="Land M.L."/>
            <person name="Nesbo C.L."/>
            <person name="Gogarten J.P."/>
            <person name="Noll K.M."/>
        </authorList>
    </citation>
    <scope>NUCLEOTIDE SEQUENCE [LARGE SCALE GENOMIC DNA]</scope>
    <source>
        <strain evidence="10">ATCC BAA-1733 / DSM 21960 / TBF 19.5.1</strain>
    </source>
</reference>
<evidence type="ECO:0000313" key="10">
    <source>
        <dbReference type="Proteomes" id="UP000002382"/>
    </source>
</evidence>
<comment type="catalytic activity">
    <reaction evidence="1">
        <text>ATP + protein L-histidine = ADP + protein N-phospho-L-histidine.</text>
        <dbReference type="EC" id="2.7.13.3"/>
    </reaction>
</comment>
<dbReference type="RefSeq" id="WP_015868087.1">
    <property type="nucleotide sequence ID" value="NC_012785.1"/>
</dbReference>
<evidence type="ECO:0000256" key="3">
    <source>
        <dbReference type="ARBA" id="ARBA00022553"/>
    </source>
</evidence>
<dbReference type="SMART" id="SM00388">
    <property type="entry name" value="HisKA"/>
    <property type="match status" value="1"/>
</dbReference>
<name>C5CFK3_KOSOT</name>
<dbReference type="Proteomes" id="UP000002382">
    <property type="component" value="Chromosome"/>
</dbReference>
<evidence type="ECO:0000256" key="6">
    <source>
        <dbReference type="ARBA" id="ARBA00023012"/>
    </source>
</evidence>
<dbReference type="InterPro" id="IPR000014">
    <property type="entry name" value="PAS"/>
</dbReference>
<accession>C5CFK3</accession>
<dbReference type="InterPro" id="IPR035965">
    <property type="entry name" value="PAS-like_dom_sf"/>
</dbReference>
<dbReference type="InterPro" id="IPR005467">
    <property type="entry name" value="His_kinase_dom"/>
</dbReference>
<dbReference type="Pfam" id="PF13188">
    <property type="entry name" value="PAS_8"/>
    <property type="match status" value="1"/>
</dbReference>
<dbReference type="HOGENOM" id="CLU_000445_89_2_0"/>
<dbReference type="PANTHER" id="PTHR45453:SF1">
    <property type="entry name" value="PHOSPHATE REGULON SENSOR PROTEIN PHOR"/>
    <property type="match status" value="1"/>
</dbReference>
<dbReference type="Gene3D" id="3.30.450.20">
    <property type="entry name" value="PAS domain"/>
    <property type="match status" value="1"/>
</dbReference>
<evidence type="ECO:0000256" key="1">
    <source>
        <dbReference type="ARBA" id="ARBA00000085"/>
    </source>
</evidence>
<dbReference type="InterPro" id="IPR003594">
    <property type="entry name" value="HATPase_dom"/>
</dbReference>
<dbReference type="EC" id="2.7.13.3" evidence="2"/>
<proteinExistence type="predicted"/>
<dbReference type="CDD" id="cd00075">
    <property type="entry name" value="HATPase"/>
    <property type="match status" value="1"/>
</dbReference>
<dbReference type="STRING" id="521045.Kole_0705"/>
<keyword evidence="6" id="KW-0902">Two-component regulatory system</keyword>
<keyword evidence="3" id="KW-0597">Phosphoprotein</keyword>